<organism evidence="3 4">
    <name type="scientific">Paracoccus jeotgali</name>
    <dbReference type="NCBI Taxonomy" id="2065379"/>
    <lineage>
        <taxon>Bacteria</taxon>
        <taxon>Pseudomonadati</taxon>
        <taxon>Pseudomonadota</taxon>
        <taxon>Alphaproteobacteria</taxon>
        <taxon>Rhodobacterales</taxon>
        <taxon>Paracoccaceae</taxon>
        <taxon>Paracoccus</taxon>
    </lineage>
</organism>
<dbReference type="SMART" id="SM00881">
    <property type="entry name" value="CoA_binding"/>
    <property type="match status" value="1"/>
</dbReference>
<dbReference type="GO" id="GO:0006099">
    <property type="term" value="P:tricarboxylic acid cycle"/>
    <property type="evidence" value="ECO:0007669"/>
    <property type="project" value="UniProtKB-KW"/>
</dbReference>
<dbReference type="SUPFAM" id="SSF51735">
    <property type="entry name" value="NAD(P)-binding Rossmann-fold domains"/>
    <property type="match status" value="1"/>
</dbReference>
<evidence type="ECO:0000259" key="2">
    <source>
        <dbReference type="SMART" id="SM00881"/>
    </source>
</evidence>
<dbReference type="Pfam" id="PF13549">
    <property type="entry name" value="ATP-grasp_5"/>
    <property type="match status" value="1"/>
</dbReference>
<dbReference type="KEGG" id="paru:CYR75_15145"/>
<dbReference type="PANTHER" id="PTHR42793:SF1">
    <property type="entry name" value="PEPTIDYL-LYSINE N-ACETYLTRANSFERASE PATZ"/>
    <property type="match status" value="1"/>
</dbReference>
<proteinExistence type="predicted"/>
<geneLocation type="plasmid" evidence="4">
    <name>pcba4604-01</name>
</geneLocation>
<name>A0A2K9MJI1_9RHOB</name>
<dbReference type="Gene3D" id="3.40.50.720">
    <property type="entry name" value="NAD(P)-binding Rossmann-like Domain"/>
    <property type="match status" value="1"/>
</dbReference>
<dbReference type="Pfam" id="PF13607">
    <property type="entry name" value="Succ_CoA_lig"/>
    <property type="match status" value="1"/>
</dbReference>
<dbReference type="Gene3D" id="3.30.1490.20">
    <property type="entry name" value="ATP-grasp fold, A domain"/>
    <property type="match status" value="1"/>
</dbReference>
<dbReference type="InterPro" id="IPR036291">
    <property type="entry name" value="NAD(P)-bd_dom_sf"/>
</dbReference>
<dbReference type="AlphaFoldDB" id="A0A2K9MJI1"/>
<keyword evidence="4" id="KW-1185">Reference proteome</keyword>
<dbReference type="SUPFAM" id="SSF52210">
    <property type="entry name" value="Succinyl-CoA synthetase domains"/>
    <property type="match status" value="2"/>
</dbReference>
<dbReference type="Gene3D" id="3.40.50.261">
    <property type="entry name" value="Succinyl-CoA synthetase domains"/>
    <property type="match status" value="2"/>
</dbReference>
<dbReference type="PANTHER" id="PTHR42793">
    <property type="entry name" value="COA BINDING DOMAIN CONTAINING PROTEIN"/>
    <property type="match status" value="1"/>
</dbReference>
<evidence type="ECO:0000256" key="1">
    <source>
        <dbReference type="ARBA" id="ARBA00022532"/>
    </source>
</evidence>
<dbReference type="Proteomes" id="UP000234882">
    <property type="component" value="Plasmid pCBA4604-01"/>
</dbReference>
<evidence type="ECO:0000313" key="4">
    <source>
        <dbReference type="Proteomes" id="UP000234882"/>
    </source>
</evidence>
<feature type="domain" description="CoA-binding" evidence="2">
    <location>
        <begin position="28"/>
        <end position="122"/>
    </location>
</feature>
<gene>
    <name evidence="3" type="ORF">CYR75_15145</name>
</gene>
<dbReference type="InterPro" id="IPR003781">
    <property type="entry name" value="CoA-bd"/>
</dbReference>
<dbReference type="InterPro" id="IPR016102">
    <property type="entry name" value="Succinyl-CoA_synth-like"/>
</dbReference>
<dbReference type="Gene3D" id="3.30.470.20">
    <property type="entry name" value="ATP-grasp fold, B domain"/>
    <property type="match status" value="1"/>
</dbReference>
<protein>
    <submittedName>
        <fullName evidence="3">Acetyl CoA synthetase</fullName>
    </submittedName>
</protein>
<dbReference type="InterPro" id="IPR032875">
    <property type="entry name" value="Succ_CoA_lig_flav_dom"/>
</dbReference>
<dbReference type="Pfam" id="PF13380">
    <property type="entry name" value="CoA_binding_2"/>
    <property type="match status" value="1"/>
</dbReference>
<reference evidence="3 4" key="1">
    <citation type="submission" date="2017-12" db="EMBL/GenBank/DDBJ databases">
        <title>Genomic analysis of Paracoccus sp. CBA4604.</title>
        <authorList>
            <person name="Roh S.W."/>
            <person name="Kim J.Y."/>
            <person name="Kim J.S."/>
        </authorList>
    </citation>
    <scope>NUCLEOTIDE SEQUENCE [LARGE SCALE GENOMIC DNA]</scope>
    <source>
        <strain evidence="3 4">CBA4604</strain>
        <plasmid evidence="4">pcba4604-01</plasmid>
    </source>
</reference>
<dbReference type="GO" id="GO:0005524">
    <property type="term" value="F:ATP binding"/>
    <property type="evidence" value="ECO:0007669"/>
    <property type="project" value="InterPro"/>
</dbReference>
<dbReference type="InterPro" id="IPR013815">
    <property type="entry name" value="ATP_grasp_subdomain_1"/>
</dbReference>
<keyword evidence="1" id="KW-0816">Tricarboxylic acid cycle</keyword>
<evidence type="ECO:0000313" key="3">
    <source>
        <dbReference type="EMBL" id="AUM75764.1"/>
    </source>
</evidence>
<accession>A0A2K9MJI1</accession>
<dbReference type="SUPFAM" id="SSF56059">
    <property type="entry name" value="Glutathione synthetase ATP-binding domain-like"/>
    <property type="match status" value="1"/>
</dbReference>
<sequence>MTAEGGESVMDGKTVESAQLRADRLNALLSPRRIGIVGVSASDPQSWGHRVVRVLIDGGFSGDVCVVHPKTDFPGVRTVRGIADLDDPELVVICVPAERSIDVVAQARRAGAKAAIVFASEFAEAGSEGAALQQKLVAAAGDMVLLGPNCFGLSNRVDNVKLSAAPFLNHTLRDSGEVALVAQSGALGLVLSRCVEEAGSGYSHFVSVGNEATLGAAEIARHLIDRDEVGVVLLYLEALRDPRNLADTATRAAELGKRVVLLNAGRSEAGKRAALSHTAAIAGNDMFLQSLCDDFGIVRIHDDDEVKPVLAALERGWQMPAHPRICILSNSGGAGAVLADQVEAVGGHVVQLSPETRAKVARIGMIGAGDSNPIDIGGGWEATLHLFKPTLDALCAAEEVDALVVYIAFGEMCTDRVVPIAQYCSDSAKPVTFIWQIAPAEGLAQVETPGILATSMGEGVRMLAAQMKLSDPRSARWVALARTALDLPSVAEDQKTLAEHESSALLAQNGMAFVPSEFGSADALDDLVARVVAQGWSRVVVKGNAHDVPHRNRVGLVRVGVNVDDLPQVLRDMRVALEAHSEDPRQGLLVQPMVDFHGEIGVGALIDPLYGPTIIIGPGGWG</sequence>
<keyword evidence="3" id="KW-0614">Plasmid</keyword>
<dbReference type="EMBL" id="CP025584">
    <property type="protein sequence ID" value="AUM75764.1"/>
    <property type="molecule type" value="Genomic_DNA"/>
</dbReference>